<accession>S7VDQ2</accession>
<feature type="region of interest" description="Disordered" evidence="1">
    <location>
        <begin position="1"/>
        <end position="21"/>
    </location>
</feature>
<keyword evidence="3" id="KW-1185">Reference proteome</keyword>
<organism evidence="2 3">
    <name type="scientific">Desulfococcus multivorans DSM 2059</name>
    <dbReference type="NCBI Taxonomy" id="1121405"/>
    <lineage>
        <taxon>Bacteria</taxon>
        <taxon>Pseudomonadati</taxon>
        <taxon>Thermodesulfobacteriota</taxon>
        <taxon>Desulfobacteria</taxon>
        <taxon>Desulfobacterales</taxon>
        <taxon>Desulfococcaceae</taxon>
        <taxon>Desulfococcus</taxon>
    </lineage>
</organism>
<dbReference type="RefSeq" id="WP_020875386.1">
    <property type="nucleotide sequence ID" value="NZ_ATHJ01000016.1"/>
</dbReference>
<sequence>MNDTLHFVTNGRGDPDGEIDAGTEPLRACPIAEEALREKPDLCCCYIMDQNGEFVSPCHIPFENRCC</sequence>
<reference evidence="2 3" key="1">
    <citation type="journal article" date="2013" name="Genome Announc.">
        <title>Draft genome sequences for three mercury-methylating, sulfate-reducing bacteria.</title>
        <authorList>
            <person name="Brown S.D."/>
            <person name="Hurt R.A.Jr."/>
            <person name="Gilmour C.C."/>
            <person name="Elias D.A."/>
        </authorList>
    </citation>
    <scope>NUCLEOTIDE SEQUENCE [LARGE SCALE GENOMIC DNA]</scope>
    <source>
        <strain evidence="2 3">DSM 2059</strain>
    </source>
</reference>
<evidence type="ECO:0000313" key="2">
    <source>
        <dbReference type="EMBL" id="EPR44829.1"/>
    </source>
</evidence>
<protein>
    <submittedName>
        <fullName evidence="2">Uncharacterized protein</fullName>
    </submittedName>
</protein>
<gene>
    <name evidence="2" type="ORF">dsmv_3779</name>
</gene>
<evidence type="ECO:0000256" key="1">
    <source>
        <dbReference type="SAM" id="MobiDB-lite"/>
    </source>
</evidence>
<dbReference type="Proteomes" id="UP000014977">
    <property type="component" value="Unassembled WGS sequence"/>
</dbReference>
<comment type="caution">
    <text evidence="2">The sequence shown here is derived from an EMBL/GenBank/DDBJ whole genome shotgun (WGS) entry which is preliminary data.</text>
</comment>
<name>S7VDQ2_DESML</name>
<proteinExistence type="predicted"/>
<dbReference type="STRING" id="897.B2D07_18750"/>
<dbReference type="EMBL" id="ATHJ01000016">
    <property type="protein sequence ID" value="EPR44829.1"/>
    <property type="molecule type" value="Genomic_DNA"/>
</dbReference>
<dbReference type="AlphaFoldDB" id="S7VDQ2"/>
<evidence type="ECO:0000313" key="3">
    <source>
        <dbReference type="Proteomes" id="UP000014977"/>
    </source>
</evidence>